<gene>
    <name evidence="1" type="ORF">BDR25DRAFT_367752</name>
</gene>
<proteinExistence type="predicted"/>
<accession>A0ACB6QXX2</accession>
<keyword evidence="2" id="KW-1185">Reference proteome</keyword>
<reference evidence="1" key="1">
    <citation type="journal article" date="2020" name="Stud. Mycol.">
        <title>101 Dothideomycetes genomes: a test case for predicting lifestyles and emergence of pathogens.</title>
        <authorList>
            <person name="Haridas S."/>
            <person name="Albert R."/>
            <person name="Binder M."/>
            <person name="Bloem J."/>
            <person name="Labutti K."/>
            <person name="Salamov A."/>
            <person name="Andreopoulos B."/>
            <person name="Baker S."/>
            <person name="Barry K."/>
            <person name="Bills G."/>
            <person name="Bluhm B."/>
            <person name="Cannon C."/>
            <person name="Castanera R."/>
            <person name="Culley D."/>
            <person name="Daum C."/>
            <person name="Ezra D."/>
            <person name="Gonzalez J."/>
            <person name="Henrissat B."/>
            <person name="Kuo A."/>
            <person name="Liang C."/>
            <person name="Lipzen A."/>
            <person name="Lutzoni F."/>
            <person name="Magnuson J."/>
            <person name="Mondo S."/>
            <person name="Nolan M."/>
            <person name="Ohm R."/>
            <person name="Pangilinan J."/>
            <person name="Park H.-J."/>
            <person name="Ramirez L."/>
            <person name="Alfaro M."/>
            <person name="Sun H."/>
            <person name="Tritt A."/>
            <person name="Yoshinaga Y."/>
            <person name="Zwiers L.-H."/>
            <person name="Turgeon B."/>
            <person name="Goodwin S."/>
            <person name="Spatafora J."/>
            <person name="Crous P."/>
            <person name="Grigoriev I."/>
        </authorList>
    </citation>
    <scope>NUCLEOTIDE SEQUENCE</scope>
    <source>
        <strain evidence="1">ATCC 200398</strain>
    </source>
</reference>
<dbReference type="Proteomes" id="UP000799755">
    <property type="component" value="Unassembled WGS sequence"/>
</dbReference>
<organism evidence="1 2">
    <name type="scientific">Lindgomyces ingoldianus</name>
    <dbReference type="NCBI Taxonomy" id="673940"/>
    <lineage>
        <taxon>Eukaryota</taxon>
        <taxon>Fungi</taxon>
        <taxon>Dikarya</taxon>
        <taxon>Ascomycota</taxon>
        <taxon>Pezizomycotina</taxon>
        <taxon>Dothideomycetes</taxon>
        <taxon>Pleosporomycetidae</taxon>
        <taxon>Pleosporales</taxon>
        <taxon>Lindgomycetaceae</taxon>
        <taxon>Lindgomyces</taxon>
    </lineage>
</organism>
<name>A0ACB6QXX2_9PLEO</name>
<sequence length="317" mass="33574">MTNRAAYLLAAKTQLEVKDAPLEKPGPREVLIRNRTLAINPVDTKMQDYGVIIEEYPYILGLEVAGEIEGVGDEVTKFKKGDRVAALGAAIRTKKLAHAGFQLFTCASDITVAHIPEDLSYSSAVVLPLGLTTAAAGLYEHAYLGQPIPSAVASNELEETDRAILIWGGSSSVGSCAIQLAIASGLTVLTTASEKNISYVMGLGAHHVFDHSKDDVIEKLINVATGKKLIGAYDAISTKGTSGKCAEILHHFGGGTIFATIPGTSSVWGDFMNEGLKNGKLRAKPDPVVIQGGLEECQKALDLYRQGVSAAKIVVEL</sequence>
<dbReference type="EMBL" id="MU003504">
    <property type="protein sequence ID" value="KAF2471873.1"/>
    <property type="molecule type" value="Genomic_DNA"/>
</dbReference>
<protein>
    <submittedName>
        <fullName evidence="1">Oxidoreductase</fullName>
    </submittedName>
</protein>
<evidence type="ECO:0000313" key="2">
    <source>
        <dbReference type="Proteomes" id="UP000799755"/>
    </source>
</evidence>
<evidence type="ECO:0000313" key="1">
    <source>
        <dbReference type="EMBL" id="KAF2471873.1"/>
    </source>
</evidence>
<comment type="caution">
    <text evidence="1">The sequence shown here is derived from an EMBL/GenBank/DDBJ whole genome shotgun (WGS) entry which is preliminary data.</text>
</comment>